<keyword evidence="4 6" id="KW-0472">Membrane</keyword>
<organism evidence="8 9">
    <name type="scientific">Cylindrodendrum hubeiense</name>
    <dbReference type="NCBI Taxonomy" id="595255"/>
    <lineage>
        <taxon>Eukaryota</taxon>
        <taxon>Fungi</taxon>
        <taxon>Dikarya</taxon>
        <taxon>Ascomycota</taxon>
        <taxon>Pezizomycotina</taxon>
        <taxon>Sordariomycetes</taxon>
        <taxon>Hypocreomycetidae</taxon>
        <taxon>Hypocreales</taxon>
        <taxon>Nectriaceae</taxon>
        <taxon>Cylindrodendrum</taxon>
    </lineage>
</organism>
<dbReference type="InterPro" id="IPR052337">
    <property type="entry name" value="SAT4-like"/>
</dbReference>
<evidence type="ECO:0000256" key="6">
    <source>
        <dbReference type="SAM" id="Phobius"/>
    </source>
</evidence>
<dbReference type="EMBL" id="JAANBB010000007">
    <property type="protein sequence ID" value="KAF7557148.1"/>
    <property type="molecule type" value="Genomic_DNA"/>
</dbReference>
<evidence type="ECO:0000313" key="9">
    <source>
        <dbReference type="Proteomes" id="UP000722485"/>
    </source>
</evidence>
<evidence type="ECO:0000256" key="2">
    <source>
        <dbReference type="ARBA" id="ARBA00022692"/>
    </source>
</evidence>
<name>A0A9P5HR78_9HYPO</name>
<dbReference type="Pfam" id="PF20684">
    <property type="entry name" value="Fung_rhodopsin"/>
    <property type="match status" value="1"/>
</dbReference>
<keyword evidence="3 6" id="KW-1133">Transmembrane helix</keyword>
<comment type="similarity">
    <text evidence="5">Belongs to the SAT4 family.</text>
</comment>
<reference evidence="8" key="1">
    <citation type="submission" date="2020-03" db="EMBL/GenBank/DDBJ databases">
        <title>Draft Genome Sequence of Cylindrodendrum hubeiense.</title>
        <authorList>
            <person name="Buettner E."/>
            <person name="Kellner H."/>
        </authorList>
    </citation>
    <scope>NUCLEOTIDE SEQUENCE</scope>
    <source>
        <strain evidence="8">IHI 201604</strain>
    </source>
</reference>
<keyword evidence="9" id="KW-1185">Reference proteome</keyword>
<evidence type="ECO:0000256" key="1">
    <source>
        <dbReference type="ARBA" id="ARBA00004141"/>
    </source>
</evidence>
<evidence type="ECO:0000259" key="7">
    <source>
        <dbReference type="Pfam" id="PF20684"/>
    </source>
</evidence>
<dbReference type="OrthoDB" id="3897607at2759"/>
<evidence type="ECO:0000256" key="4">
    <source>
        <dbReference type="ARBA" id="ARBA00023136"/>
    </source>
</evidence>
<feature type="transmembrane region" description="Helical" evidence="6">
    <location>
        <begin position="71"/>
        <end position="91"/>
    </location>
</feature>
<dbReference type="InterPro" id="IPR049326">
    <property type="entry name" value="Rhodopsin_dom_fungi"/>
</dbReference>
<comment type="subcellular location">
    <subcellularLocation>
        <location evidence="1">Membrane</location>
        <topology evidence="1">Multi-pass membrane protein</topology>
    </subcellularLocation>
</comment>
<gene>
    <name evidence="8" type="ORF">G7Z17_g915</name>
</gene>
<evidence type="ECO:0000256" key="3">
    <source>
        <dbReference type="ARBA" id="ARBA00022989"/>
    </source>
</evidence>
<accession>A0A9P5HR78</accession>
<feature type="domain" description="Rhodopsin" evidence="7">
    <location>
        <begin position="55"/>
        <end position="155"/>
    </location>
</feature>
<comment type="caution">
    <text evidence="8">The sequence shown here is derived from an EMBL/GenBank/DDBJ whole genome shotgun (WGS) entry which is preliminary data.</text>
</comment>
<sequence>MNGSNDLATVWYGFEPSPRAFNPVAHLPSKNMAVRDGYYPTVITFLVVDGIAVGLRFWARGTKKAIGYDDVTMAVSLIGFTTFCVMELKAIDYGIGATTVESSFDPIKAAMFFTIAQIVYILATGISKLGVALVLFRLADKSDMRVYEASALSYIFAAKAQDFDSSFARTRSSVATIVRLKYVIEVAQMSSKGGLASTDIIQTTLEATV</sequence>
<dbReference type="PANTHER" id="PTHR33048">
    <property type="entry name" value="PTH11-LIKE INTEGRAL MEMBRANE PROTEIN (AFU_ORTHOLOGUE AFUA_5G11245)"/>
    <property type="match status" value="1"/>
</dbReference>
<protein>
    <recommendedName>
        <fullName evidence="7">Rhodopsin domain-containing protein</fullName>
    </recommendedName>
</protein>
<dbReference type="GO" id="GO:0016020">
    <property type="term" value="C:membrane"/>
    <property type="evidence" value="ECO:0007669"/>
    <property type="project" value="UniProtKB-SubCell"/>
</dbReference>
<evidence type="ECO:0000256" key="5">
    <source>
        <dbReference type="ARBA" id="ARBA00038359"/>
    </source>
</evidence>
<dbReference type="Proteomes" id="UP000722485">
    <property type="component" value="Unassembled WGS sequence"/>
</dbReference>
<evidence type="ECO:0000313" key="8">
    <source>
        <dbReference type="EMBL" id="KAF7557148.1"/>
    </source>
</evidence>
<feature type="transmembrane region" description="Helical" evidence="6">
    <location>
        <begin position="111"/>
        <end position="136"/>
    </location>
</feature>
<proteinExistence type="inferred from homology"/>
<feature type="transmembrane region" description="Helical" evidence="6">
    <location>
        <begin position="37"/>
        <end position="59"/>
    </location>
</feature>
<dbReference type="PANTHER" id="PTHR33048:SF47">
    <property type="entry name" value="INTEGRAL MEMBRANE PROTEIN-RELATED"/>
    <property type="match status" value="1"/>
</dbReference>
<keyword evidence="2 6" id="KW-0812">Transmembrane</keyword>
<dbReference type="AlphaFoldDB" id="A0A9P5HR78"/>